<dbReference type="AlphaFoldDB" id="A0A8J7TNR3"/>
<dbReference type="SUPFAM" id="SSF56784">
    <property type="entry name" value="HAD-like"/>
    <property type="match status" value="1"/>
</dbReference>
<protein>
    <submittedName>
        <fullName evidence="1">HAD-IA family hydrolase</fullName>
    </submittedName>
</protein>
<dbReference type="InterPro" id="IPR051806">
    <property type="entry name" value="HAD-like_SPP"/>
</dbReference>
<proteinExistence type="predicted"/>
<dbReference type="PANTHER" id="PTHR43481">
    <property type="entry name" value="FRUCTOSE-1-PHOSPHATE PHOSPHATASE"/>
    <property type="match status" value="1"/>
</dbReference>
<keyword evidence="1" id="KW-0378">Hydrolase</keyword>
<reference evidence="1" key="1">
    <citation type="submission" date="2021-02" db="EMBL/GenBank/DDBJ databases">
        <title>Genome-Resolved Metagenomics of a Microbial Community Performing Photosynthetic Biological Nutrient Removal.</title>
        <authorList>
            <person name="Mcdaniel E.A."/>
        </authorList>
    </citation>
    <scope>NUCLEOTIDE SEQUENCE</scope>
    <source>
        <strain evidence="1">UWPOB_OBS1</strain>
    </source>
</reference>
<dbReference type="InterPro" id="IPR023198">
    <property type="entry name" value="PGP-like_dom2"/>
</dbReference>
<dbReference type="SFLD" id="SFLDS00003">
    <property type="entry name" value="Haloacid_Dehalogenase"/>
    <property type="match status" value="1"/>
</dbReference>
<dbReference type="Gene3D" id="3.40.50.1000">
    <property type="entry name" value="HAD superfamily/HAD-like"/>
    <property type="match status" value="1"/>
</dbReference>
<dbReference type="InterPro" id="IPR006439">
    <property type="entry name" value="HAD-SF_hydro_IA"/>
</dbReference>
<dbReference type="InterPro" id="IPR023214">
    <property type="entry name" value="HAD_sf"/>
</dbReference>
<dbReference type="InterPro" id="IPR036412">
    <property type="entry name" value="HAD-like_sf"/>
</dbReference>
<evidence type="ECO:0000313" key="2">
    <source>
        <dbReference type="Proteomes" id="UP000664277"/>
    </source>
</evidence>
<name>A0A8J7TNR3_9BACT</name>
<dbReference type="Proteomes" id="UP000664277">
    <property type="component" value="Unassembled WGS sequence"/>
</dbReference>
<dbReference type="Gene3D" id="1.10.150.240">
    <property type="entry name" value="Putative phosphatase, domain 2"/>
    <property type="match status" value="1"/>
</dbReference>
<comment type="caution">
    <text evidence="1">The sequence shown here is derived from an EMBL/GenBank/DDBJ whole genome shotgun (WGS) entry which is preliminary data.</text>
</comment>
<evidence type="ECO:0000313" key="1">
    <source>
        <dbReference type="EMBL" id="MBN8662090.1"/>
    </source>
</evidence>
<dbReference type="EMBL" id="JAFLCK010000030">
    <property type="protein sequence ID" value="MBN8662090.1"/>
    <property type="molecule type" value="Genomic_DNA"/>
</dbReference>
<sequence>MKQGISKVTEQGVIVNCRAILSDLDGTLVDSQFCVDYSWQVWAEDRGLDLAEVMRVCHGRRTIETVKDITPHLDAQTEVAFLEELEATCTKGLVPVLGAHKLVAALAPHQFAVITSGSHRLASHRLTHTGFTPPRVFVTADDVINGKPHPEGYLKAARELGVEPSQCVVLEDSPAGIKAGNSAGMITIGIAAHSGEHDISHARYVVQDLTWLRVFQEGENLKLELKALTKAD</sequence>
<dbReference type="Pfam" id="PF00702">
    <property type="entry name" value="Hydrolase"/>
    <property type="match status" value="1"/>
</dbReference>
<gene>
    <name evidence="1" type="ORF">J0M35_17110</name>
</gene>
<dbReference type="GO" id="GO:0050308">
    <property type="term" value="F:sugar-phosphatase activity"/>
    <property type="evidence" value="ECO:0007669"/>
    <property type="project" value="TreeGrafter"/>
</dbReference>
<organism evidence="1 2">
    <name type="scientific">Candidatus Obscuribacter phosphatis</name>
    <dbReference type="NCBI Taxonomy" id="1906157"/>
    <lineage>
        <taxon>Bacteria</taxon>
        <taxon>Bacillati</taxon>
        <taxon>Candidatus Melainabacteria</taxon>
        <taxon>Candidatus Obscuribacterales</taxon>
        <taxon>Candidatus Obscuribacteraceae</taxon>
        <taxon>Candidatus Obscuribacter</taxon>
    </lineage>
</organism>
<dbReference type="NCBIfam" id="TIGR01509">
    <property type="entry name" value="HAD-SF-IA-v3"/>
    <property type="match status" value="1"/>
</dbReference>
<dbReference type="PANTHER" id="PTHR43481:SF4">
    <property type="entry name" value="GLYCEROL-1-PHOSPHATE PHOSPHOHYDROLASE 1-RELATED"/>
    <property type="match status" value="1"/>
</dbReference>
<dbReference type="SFLD" id="SFLDG01129">
    <property type="entry name" value="C1.5:_HAD__Beta-PGM__Phosphata"/>
    <property type="match status" value="1"/>
</dbReference>
<dbReference type="NCBIfam" id="TIGR01549">
    <property type="entry name" value="HAD-SF-IA-v1"/>
    <property type="match status" value="1"/>
</dbReference>
<accession>A0A8J7TNR3</accession>